<comment type="caution">
    <text evidence="4">The sequence shown here is derived from an EMBL/GenBank/DDBJ whole genome shotgun (WGS) entry which is preliminary data.</text>
</comment>
<organism evidence="4 5">
    <name type="scientific">Falsigemmobacter intermedius</name>
    <dbReference type="NCBI Taxonomy" id="1553448"/>
    <lineage>
        <taxon>Bacteria</taxon>
        <taxon>Pseudomonadati</taxon>
        <taxon>Pseudomonadota</taxon>
        <taxon>Alphaproteobacteria</taxon>
        <taxon>Rhodobacterales</taxon>
        <taxon>Paracoccaceae</taxon>
        <taxon>Falsigemmobacter</taxon>
    </lineage>
</organism>
<dbReference type="PANTHER" id="PTHR36925">
    <property type="entry name" value="COBALT-PRECORRIN-6A REDUCTASE"/>
    <property type="match status" value="1"/>
</dbReference>
<comment type="pathway">
    <text evidence="1">Cofactor biosynthesis; adenosylcobalamin biosynthesis.</text>
</comment>
<dbReference type="InterPro" id="IPR003723">
    <property type="entry name" value="Precorrin-6x_reduct"/>
</dbReference>
<dbReference type="Proteomes" id="UP000287168">
    <property type="component" value="Unassembled WGS sequence"/>
</dbReference>
<dbReference type="NCBIfam" id="NF005968">
    <property type="entry name" value="PRK08057.1-2"/>
    <property type="match status" value="1"/>
</dbReference>
<sequence>MKRTLVLGGTTEASALVAELARQGLPAVLSYAGRVDQPRAQPVPVRVGGFGGVAGLADYLRAENIGQIVDATHPFAAQISANAVKAAALSAVPLCAFERPAWQPEPGDRWQNVADIQSAVQALQRPAARVFLAIGRLHLAAFAPLSQHDFLLRVVDVPQADFPLPGARIEVARGPFSLADDLALMRSHGTEILVAKNAGGAGAQAKIDAARQLGLEVVMIARPPVPARQVCGDLQGVISWLHTRLGV</sequence>
<dbReference type="OrthoDB" id="5183775at2"/>
<dbReference type="GO" id="GO:0016994">
    <property type="term" value="F:precorrin-6A reductase activity"/>
    <property type="evidence" value="ECO:0007669"/>
    <property type="project" value="InterPro"/>
</dbReference>
<proteinExistence type="predicted"/>
<dbReference type="Pfam" id="PF02571">
    <property type="entry name" value="CbiJ"/>
    <property type="match status" value="1"/>
</dbReference>
<dbReference type="EMBL" id="SBLC01000029">
    <property type="protein sequence ID" value="RWY38818.1"/>
    <property type="molecule type" value="Genomic_DNA"/>
</dbReference>
<keyword evidence="3 4" id="KW-0560">Oxidoreductase</keyword>
<dbReference type="UniPathway" id="UPA00148"/>
<evidence type="ECO:0000256" key="1">
    <source>
        <dbReference type="ARBA" id="ARBA00004953"/>
    </source>
</evidence>
<reference evidence="4 5" key="1">
    <citation type="journal article" date="2015" name="Int. J. Syst. Evol. Microbiol.">
        <title>Gemmobacter intermedius sp. nov., isolated from a white stork (Ciconia ciconia).</title>
        <authorList>
            <person name="Kampfer P."/>
            <person name="Jerzak L."/>
            <person name="Wilharm G."/>
            <person name="Golke J."/>
            <person name="Busse H.J."/>
            <person name="Glaeser S.P."/>
        </authorList>
    </citation>
    <scope>NUCLEOTIDE SEQUENCE [LARGE SCALE GENOMIC DNA]</scope>
    <source>
        <strain evidence="4 5">119/4</strain>
    </source>
</reference>
<name>A0A3S3UYT7_9RHOB</name>
<accession>A0A3S3UYT7</accession>
<dbReference type="RefSeq" id="WP_128490343.1">
    <property type="nucleotide sequence ID" value="NZ_JBHRVN010000006.1"/>
</dbReference>
<dbReference type="EC" id="1.3.1.106" evidence="4"/>
<dbReference type="GO" id="GO:0009236">
    <property type="term" value="P:cobalamin biosynthetic process"/>
    <property type="evidence" value="ECO:0007669"/>
    <property type="project" value="UniProtKB-UniPathway"/>
</dbReference>
<evidence type="ECO:0000313" key="5">
    <source>
        <dbReference type="Proteomes" id="UP000287168"/>
    </source>
</evidence>
<dbReference type="PROSITE" id="PS51014">
    <property type="entry name" value="COBK_CBIJ"/>
    <property type="match status" value="1"/>
</dbReference>
<dbReference type="NCBIfam" id="TIGR00715">
    <property type="entry name" value="precor6x_red"/>
    <property type="match status" value="1"/>
</dbReference>
<evidence type="ECO:0000313" key="4">
    <source>
        <dbReference type="EMBL" id="RWY38818.1"/>
    </source>
</evidence>
<keyword evidence="2" id="KW-0169">Cobalamin biosynthesis</keyword>
<evidence type="ECO:0000256" key="2">
    <source>
        <dbReference type="ARBA" id="ARBA00022573"/>
    </source>
</evidence>
<evidence type="ECO:0000256" key="3">
    <source>
        <dbReference type="ARBA" id="ARBA00023002"/>
    </source>
</evidence>
<dbReference type="PANTHER" id="PTHR36925:SF1">
    <property type="entry name" value="COBALT-PRECORRIN-6A REDUCTASE"/>
    <property type="match status" value="1"/>
</dbReference>
<dbReference type="AlphaFoldDB" id="A0A3S3UYT7"/>
<keyword evidence="5" id="KW-1185">Reference proteome</keyword>
<protein>
    <submittedName>
        <fullName evidence="4">Cobalt-precorrin-6A reductase</fullName>
        <ecNumber evidence="4">1.3.1.106</ecNumber>
    </submittedName>
</protein>
<gene>
    <name evidence="4" type="ORF">EP867_15235</name>
</gene>